<comment type="caution">
    <text evidence="9">The sequence shown here is derived from an EMBL/GenBank/DDBJ whole genome shotgun (WGS) entry which is preliminary data.</text>
</comment>
<evidence type="ECO:0000259" key="8">
    <source>
        <dbReference type="SMART" id="SM00849"/>
    </source>
</evidence>
<comment type="pathway">
    <text evidence="2 7">Secondary metabolite metabolism; methylglyoxal degradation; (R)-lactate from methylglyoxal: step 2/2.</text>
</comment>
<dbReference type="InterPro" id="IPR032282">
    <property type="entry name" value="HAGH_C"/>
</dbReference>
<feature type="domain" description="Metallo-beta-lactamase" evidence="8">
    <location>
        <begin position="13"/>
        <end position="171"/>
    </location>
</feature>
<dbReference type="InterPro" id="IPR001279">
    <property type="entry name" value="Metallo-B-lactamas"/>
</dbReference>
<dbReference type="HAMAP" id="MF_01374">
    <property type="entry name" value="Glyoxalase_2"/>
    <property type="match status" value="1"/>
</dbReference>
<dbReference type="RefSeq" id="WP_028159594.1">
    <property type="nucleotide sequence ID" value="NZ_CP066351.1"/>
</dbReference>
<dbReference type="InterPro" id="IPR035680">
    <property type="entry name" value="Clx_II_MBL"/>
</dbReference>
<keyword evidence="4 7" id="KW-0479">Metal-binding</keyword>
<feature type="binding site" evidence="7">
    <location>
        <position position="58"/>
    </location>
    <ligand>
        <name>Zn(2+)</name>
        <dbReference type="ChEBI" id="CHEBI:29105"/>
        <label>1</label>
    </ligand>
</feature>
<feature type="binding site" evidence="7">
    <location>
        <position position="133"/>
    </location>
    <ligand>
        <name>Zn(2+)</name>
        <dbReference type="ChEBI" id="CHEBI:29105"/>
        <label>1</label>
    </ligand>
</feature>
<feature type="binding site" evidence="7">
    <location>
        <position position="171"/>
    </location>
    <ligand>
        <name>Zn(2+)</name>
        <dbReference type="ChEBI" id="CHEBI:29105"/>
        <label>2</label>
    </ligand>
</feature>
<keyword evidence="12" id="KW-1185">Reference proteome</keyword>
<dbReference type="PIRSF" id="PIRSF005457">
    <property type="entry name" value="Glx"/>
    <property type="match status" value="1"/>
</dbReference>
<dbReference type="STRING" id="375.BKD09_RS01145"/>
<dbReference type="InterPro" id="IPR036866">
    <property type="entry name" value="RibonucZ/Hydroxyglut_hydro"/>
</dbReference>
<evidence type="ECO:0000256" key="3">
    <source>
        <dbReference type="ARBA" id="ARBA00006759"/>
    </source>
</evidence>
<proteinExistence type="inferred from homology"/>
<evidence type="ECO:0000313" key="10">
    <source>
        <dbReference type="EMBL" id="MET4726114.1"/>
    </source>
</evidence>
<evidence type="ECO:0000256" key="4">
    <source>
        <dbReference type="ARBA" id="ARBA00022723"/>
    </source>
</evidence>
<comment type="catalytic activity">
    <reaction evidence="1 7">
        <text>an S-(2-hydroxyacyl)glutathione + H2O = a 2-hydroxy carboxylate + glutathione + H(+)</text>
        <dbReference type="Rhea" id="RHEA:21864"/>
        <dbReference type="ChEBI" id="CHEBI:15377"/>
        <dbReference type="ChEBI" id="CHEBI:15378"/>
        <dbReference type="ChEBI" id="CHEBI:57925"/>
        <dbReference type="ChEBI" id="CHEBI:58896"/>
        <dbReference type="ChEBI" id="CHEBI:71261"/>
        <dbReference type="EC" id="3.1.2.6"/>
    </reaction>
</comment>
<comment type="cofactor">
    <cofactor evidence="7">
        <name>Zn(2+)</name>
        <dbReference type="ChEBI" id="CHEBI:29105"/>
    </cofactor>
    <text evidence="7">Binds 2 Zn(2+) ions per subunit.</text>
</comment>
<feature type="binding site" evidence="7">
    <location>
        <position position="56"/>
    </location>
    <ligand>
        <name>Zn(2+)</name>
        <dbReference type="ChEBI" id="CHEBI:29105"/>
        <label>1</label>
    </ligand>
</feature>
<dbReference type="Gene3D" id="3.60.15.10">
    <property type="entry name" value="Ribonuclease Z/Hydroxyacylglutathione hydrolase-like"/>
    <property type="match status" value="1"/>
</dbReference>
<organism evidence="9 11">
    <name type="scientific">Bradyrhizobium japonicum</name>
    <dbReference type="NCBI Taxonomy" id="375"/>
    <lineage>
        <taxon>Bacteria</taxon>
        <taxon>Pseudomonadati</taxon>
        <taxon>Pseudomonadota</taxon>
        <taxon>Alphaproteobacteria</taxon>
        <taxon>Hyphomicrobiales</taxon>
        <taxon>Nitrobacteraceae</taxon>
        <taxon>Bradyrhizobium</taxon>
    </lineage>
</organism>
<dbReference type="GO" id="GO:0019243">
    <property type="term" value="P:methylglyoxal catabolic process to D-lactate via S-lactoyl-glutathione"/>
    <property type="evidence" value="ECO:0007669"/>
    <property type="project" value="UniProtKB-UniRule"/>
</dbReference>
<dbReference type="PANTHER" id="PTHR43705:SF1">
    <property type="entry name" value="HYDROXYACYLGLUTATHIONE HYDROLASE GLOB"/>
    <property type="match status" value="1"/>
</dbReference>
<dbReference type="EC" id="3.1.2.6" evidence="7"/>
<dbReference type="EMBL" id="JRPN01000035">
    <property type="protein sequence ID" value="KGT74206.1"/>
    <property type="molecule type" value="Genomic_DNA"/>
</dbReference>
<reference evidence="9 11" key="1">
    <citation type="submission" date="2014-09" db="EMBL/GenBank/DDBJ databases">
        <title>Draft genome of Bradyrhizobium japonicum Is-34.</title>
        <authorList>
            <person name="Tsurumaru H."/>
            <person name="Yamakawa T."/>
            <person name="Hashimoto S."/>
            <person name="Okizaki K."/>
            <person name="Kanesaki Y."/>
            <person name="Yoshikawa H."/>
            <person name="Yajima S."/>
        </authorList>
    </citation>
    <scope>NUCLEOTIDE SEQUENCE [LARGE SCALE GENOMIC DNA]</scope>
    <source>
        <strain evidence="9 11">Is-34</strain>
    </source>
</reference>
<dbReference type="Pfam" id="PF16123">
    <property type="entry name" value="HAGH_C"/>
    <property type="match status" value="1"/>
</dbReference>
<keyword evidence="5 7" id="KW-0378">Hydrolase</keyword>
<feature type="binding site" evidence="7">
    <location>
        <position position="60"/>
    </location>
    <ligand>
        <name>Zn(2+)</name>
        <dbReference type="ChEBI" id="CHEBI:29105"/>
        <label>2</label>
    </ligand>
</feature>
<dbReference type="UniPathway" id="UPA00619">
    <property type="reaction ID" value="UER00676"/>
</dbReference>
<dbReference type="Pfam" id="PF00753">
    <property type="entry name" value="Lactamase_B"/>
    <property type="match status" value="1"/>
</dbReference>
<name>A0A0A3XM10_BRAJP</name>
<evidence type="ECO:0000313" key="12">
    <source>
        <dbReference type="Proteomes" id="UP001549291"/>
    </source>
</evidence>
<feature type="binding site" evidence="7">
    <location>
        <position position="114"/>
    </location>
    <ligand>
        <name>Zn(2+)</name>
        <dbReference type="ChEBI" id="CHEBI:29105"/>
        <label>1</label>
    </ligand>
</feature>
<dbReference type="AlphaFoldDB" id="A0A0A3XM10"/>
<dbReference type="EMBL" id="JBEPTQ010000002">
    <property type="protein sequence ID" value="MET4726114.1"/>
    <property type="molecule type" value="Genomic_DNA"/>
</dbReference>
<dbReference type="GO" id="GO:0004416">
    <property type="term" value="F:hydroxyacylglutathione hydrolase activity"/>
    <property type="evidence" value="ECO:0007669"/>
    <property type="project" value="UniProtKB-UniRule"/>
</dbReference>
<keyword evidence="6 7" id="KW-0862">Zinc</keyword>
<reference evidence="10 12" key="2">
    <citation type="submission" date="2024-06" db="EMBL/GenBank/DDBJ databases">
        <title>Genomic Encyclopedia of Type Strains, Phase V (KMG-V): Genome sequencing to study the core and pangenomes of soil and plant-associated prokaryotes.</title>
        <authorList>
            <person name="Whitman W."/>
        </authorList>
    </citation>
    <scope>NUCLEOTIDE SEQUENCE [LARGE SCALE GENOMIC DNA]</scope>
    <source>
        <strain evidence="10 12">USDA 160</strain>
    </source>
</reference>
<evidence type="ECO:0000256" key="5">
    <source>
        <dbReference type="ARBA" id="ARBA00022801"/>
    </source>
</evidence>
<evidence type="ECO:0000256" key="1">
    <source>
        <dbReference type="ARBA" id="ARBA00001623"/>
    </source>
</evidence>
<dbReference type="PANTHER" id="PTHR43705">
    <property type="entry name" value="HYDROXYACYLGLUTATHIONE HYDROLASE"/>
    <property type="match status" value="1"/>
</dbReference>
<dbReference type="SUPFAM" id="SSF56281">
    <property type="entry name" value="Metallo-hydrolase/oxidoreductase"/>
    <property type="match status" value="1"/>
</dbReference>
<comment type="similarity">
    <text evidence="3 7">Belongs to the metallo-beta-lactamase superfamily. Glyoxalase II family.</text>
</comment>
<gene>
    <name evidence="7" type="primary">gloB</name>
    <name evidence="10" type="ORF">ABIF63_010220</name>
    <name evidence="9" type="ORF">MA20_39620</name>
</gene>
<dbReference type="SMART" id="SM00849">
    <property type="entry name" value="Lactamase_B"/>
    <property type="match status" value="1"/>
</dbReference>
<sequence length="255" mass="28151">MAAEIRTFNCLNDNFGYLIHDVETKATASIDAPEAGPILKALEREGWQLTDILITHHHGDHVGGVAELKQKYNCRVVAPHDKTTKIANVDLRVANADIVKVGSLLGRVLETPGHTLDHISYVFDNEKTLFAADTLFSIGCGRVFEGDYPMMWDSLLKLRALPDDFKLYCGHEYTASNVKFALTIDPDNAALQARAAEVAKLRAENRPTIPSLLGDEKRANVFLRADEPSVATRLHMKGADAAAVFGELRERKNKS</sequence>
<evidence type="ECO:0000256" key="6">
    <source>
        <dbReference type="ARBA" id="ARBA00022833"/>
    </source>
</evidence>
<feature type="binding site" evidence="7">
    <location>
        <position position="61"/>
    </location>
    <ligand>
        <name>Zn(2+)</name>
        <dbReference type="ChEBI" id="CHEBI:29105"/>
        <label>2</label>
    </ligand>
</feature>
<feature type="binding site" evidence="7">
    <location>
        <position position="133"/>
    </location>
    <ligand>
        <name>Zn(2+)</name>
        <dbReference type="ChEBI" id="CHEBI:29105"/>
        <label>2</label>
    </ligand>
</feature>
<dbReference type="Proteomes" id="UP001549291">
    <property type="component" value="Unassembled WGS sequence"/>
</dbReference>
<dbReference type="Proteomes" id="UP000030377">
    <property type="component" value="Unassembled WGS sequence"/>
</dbReference>
<protein>
    <recommendedName>
        <fullName evidence="7">Hydroxyacylglutathione hydrolase</fullName>
        <ecNumber evidence="7">3.1.2.6</ecNumber>
    </recommendedName>
    <alternativeName>
        <fullName evidence="7">Glyoxalase II</fullName>
        <shortName evidence="7">Glx II</shortName>
    </alternativeName>
</protein>
<dbReference type="NCBIfam" id="TIGR03413">
    <property type="entry name" value="GSH_gloB"/>
    <property type="match status" value="1"/>
</dbReference>
<dbReference type="InterPro" id="IPR017782">
    <property type="entry name" value="Hydroxyacylglutathione_Hdrlase"/>
</dbReference>
<evidence type="ECO:0000313" key="11">
    <source>
        <dbReference type="Proteomes" id="UP000030377"/>
    </source>
</evidence>
<dbReference type="eggNOG" id="COG0491">
    <property type="taxonomic scope" value="Bacteria"/>
</dbReference>
<evidence type="ECO:0000256" key="7">
    <source>
        <dbReference type="HAMAP-Rule" id="MF_01374"/>
    </source>
</evidence>
<evidence type="ECO:0000313" key="9">
    <source>
        <dbReference type="EMBL" id="KGT74206.1"/>
    </source>
</evidence>
<accession>A0A0A3XM10</accession>
<comment type="subunit">
    <text evidence="7">Monomer.</text>
</comment>
<dbReference type="CDD" id="cd07723">
    <property type="entry name" value="hydroxyacylglutathione_hydrolase_MBL-fold"/>
    <property type="match status" value="1"/>
</dbReference>
<comment type="function">
    <text evidence="7">Thiolesterase that catalyzes the hydrolysis of S-D-lactoyl-glutathione to form glutathione and D-lactic acid.</text>
</comment>
<evidence type="ECO:0000256" key="2">
    <source>
        <dbReference type="ARBA" id="ARBA00004963"/>
    </source>
</evidence>
<dbReference type="GO" id="GO:0046872">
    <property type="term" value="F:metal ion binding"/>
    <property type="evidence" value="ECO:0007669"/>
    <property type="project" value="UniProtKB-KW"/>
</dbReference>
<dbReference type="InterPro" id="IPR050110">
    <property type="entry name" value="Glyoxalase_II_hydrolase"/>
</dbReference>